<dbReference type="SMART" id="SM01166">
    <property type="entry name" value="DUF1899"/>
    <property type="match status" value="1"/>
</dbReference>
<evidence type="ECO:0000256" key="6">
    <source>
        <dbReference type="PROSITE-ProRule" id="PRU00221"/>
    </source>
</evidence>
<comment type="similarity">
    <text evidence="1 7">Belongs to the WD repeat coronin family.</text>
</comment>
<dbReference type="GO" id="GO:0051015">
    <property type="term" value="F:actin filament binding"/>
    <property type="evidence" value="ECO:0007669"/>
    <property type="project" value="TreeGrafter"/>
</dbReference>
<dbReference type="Pfam" id="PF16300">
    <property type="entry name" value="WD40_4"/>
    <property type="match status" value="1"/>
</dbReference>
<evidence type="ECO:0000256" key="7">
    <source>
        <dbReference type="RuleBase" id="RU280818"/>
    </source>
</evidence>
<keyword evidence="3 7" id="KW-0677">Repeat</keyword>
<dbReference type="InterPro" id="IPR015505">
    <property type="entry name" value="Coronin"/>
</dbReference>
<dbReference type="InterPro" id="IPR019775">
    <property type="entry name" value="WD40_repeat_CS"/>
</dbReference>
<dbReference type="InterPro" id="IPR015943">
    <property type="entry name" value="WD40/YVTN_repeat-like_dom_sf"/>
</dbReference>
<evidence type="ECO:0000256" key="5">
    <source>
        <dbReference type="ARBA" id="ARBA00023203"/>
    </source>
</evidence>
<feature type="domain" description="DUF1899" evidence="9">
    <location>
        <begin position="1"/>
        <end position="65"/>
    </location>
</feature>
<evidence type="ECO:0000256" key="8">
    <source>
        <dbReference type="SAM" id="Coils"/>
    </source>
</evidence>
<keyword evidence="4 8" id="KW-0175">Coiled coil</keyword>
<dbReference type="FunFam" id="2.130.10.10:FF:000502">
    <property type="entry name" value="Coronin"/>
    <property type="match status" value="1"/>
</dbReference>
<evidence type="ECO:0000313" key="10">
    <source>
        <dbReference type="EMBL" id="CAE0461410.1"/>
    </source>
</evidence>
<dbReference type="Pfam" id="PF00400">
    <property type="entry name" value="WD40"/>
    <property type="match status" value="3"/>
</dbReference>
<reference evidence="10" key="1">
    <citation type="submission" date="2021-01" db="EMBL/GenBank/DDBJ databases">
        <authorList>
            <person name="Corre E."/>
            <person name="Pelletier E."/>
            <person name="Niang G."/>
            <person name="Scheremetjew M."/>
            <person name="Finn R."/>
            <person name="Kale V."/>
            <person name="Holt S."/>
            <person name="Cochrane G."/>
            <person name="Meng A."/>
            <person name="Brown T."/>
            <person name="Cohen L."/>
        </authorList>
    </citation>
    <scope>NUCLEOTIDE SEQUENCE</scope>
    <source>
        <strain evidence="10">MM31A-1</strain>
    </source>
</reference>
<evidence type="ECO:0000256" key="2">
    <source>
        <dbReference type="ARBA" id="ARBA00022574"/>
    </source>
</evidence>
<dbReference type="PRINTS" id="PR00320">
    <property type="entry name" value="GPROTEINBRPT"/>
</dbReference>
<protein>
    <recommendedName>
        <fullName evidence="7">Coronin</fullName>
    </recommendedName>
</protein>
<dbReference type="InterPro" id="IPR020472">
    <property type="entry name" value="WD40_PAC1"/>
</dbReference>
<dbReference type="GO" id="GO:0005737">
    <property type="term" value="C:cytoplasm"/>
    <property type="evidence" value="ECO:0007669"/>
    <property type="project" value="UniProtKB-ARBA"/>
</dbReference>
<feature type="coiled-coil region" evidence="8">
    <location>
        <begin position="426"/>
        <end position="453"/>
    </location>
</feature>
<feature type="repeat" description="WD" evidence="6">
    <location>
        <begin position="141"/>
        <end position="183"/>
    </location>
</feature>
<dbReference type="PROSITE" id="PS50294">
    <property type="entry name" value="WD_REPEATS_REGION"/>
    <property type="match status" value="2"/>
</dbReference>
<keyword evidence="2 6" id="KW-0853">WD repeat</keyword>
<evidence type="ECO:0000259" key="9">
    <source>
        <dbReference type="SMART" id="SM01166"/>
    </source>
</evidence>
<dbReference type="InterPro" id="IPR001680">
    <property type="entry name" value="WD40_rpt"/>
</dbReference>
<feature type="repeat" description="WD" evidence="6">
    <location>
        <begin position="75"/>
        <end position="117"/>
    </location>
</feature>
<sequence length="454" mass="49566">MFKIRSSKYRHVFCDTPKPEHCYTGMRLSTVTGDQQYIKASSKYYAVSLFGGGGPLHVGRLDRPGRFESGTSQQVEGHTGAVLDVEFNPFDDAMLATASEDSLIKIWSIPDGSDGSDEWEPTDANGLAKKGSNLTESLVDLVGHRKKVQLLRFHPTAANVLASSSADYTVKTWDVEKGEAISTFDGFGDNLIQDLVWDVKGDICATSCKDKTVRFIDPRAGELISSIEKAHDGLKSVKLTFLGETGKFLTTGTSRQREVKIWDMKNLSAPLVTEAIDTSSGALLPLFDNDSSILYLCGKGDGIIRPYEFEDKAPKFLHKLNDGYRSATPAKGMCLVPKRGLDIMSCETARIMKVTNNNGIHPLSFMVPRKSDAFQDDIFPDCSSTVPAHSPDEWAGGSSKAPKTMSLNPALAGQNGSGKKMKLKTVASVSADLKEARERIKYLEDKLKEAGIAY</sequence>
<proteinExistence type="inferred from homology"/>
<dbReference type="SMART" id="SM00320">
    <property type="entry name" value="WD40"/>
    <property type="match status" value="4"/>
</dbReference>
<dbReference type="InterPro" id="IPR015048">
    <property type="entry name" value="DUF1899"/>
</dbReference>
<evidence type="ECO:0000256" key="1">
    <source>
        <dbReference type="ARBA" id="ARBA00009482"/>
    </source>
</evidence>
<keyword evidence="5" id="KW-0009">Actin-binding</keyword>
<accession>A0A7S3Q076</accession>
<name>A0A7S3Q076_9STRA</name>
<dbReference type="SMART" id="SM01167">
    <property type="entry name" value="DUF1900"/>
    <property type="match status" value="1"/>
</dbReference>
<dbReference type="PANTHER" id="PTHR10856">
    <property type="entry name" value="CORONIN"/>
    <property type="match status" value="1"/>
</dbReference>
<dbReference type="Gene3D" id="2.130.10.10">
    <property type="entry name" value="YVTN repeat-like/Quinoprotein amine dehydrogenase"/>
    <property type="match status" value="1"/>
</dbReference>
<evidence type="ECO:0000256" key="3">
    <source>
        <dbReference type="ARBA" id="ARBA00022737"/>
    </source>
</evidence>
<evidence type="ECO:0000256" key="4">
    <source>
        <dbReference type="ARBA" id="ARBA00023054"/>
    </source>
</evidence>
<gene>
    <name evidence="10" type="ORF">CDEB00056_LOCUS6251</name>
</gene>
<dbReference type="PROSITE" id="PS50082">
    <property type="entry name" value="WD_REPEATS_2"/>
    <property type="match status" value="2"/>
</dbReference>
<dbReference type="Pfam" id="PF08953">
    <property type="entry name" value="DUF1899"/>
    <property type="match status" value="1"/>
</dbReference>
<dbReference type="AlphaFoldDB" id="A0A7S3Q076"/>
<dbReference type="PANTHER" id="PTHR10856:SF0">
    <property type="entry name" value="CORONIN"/>
    <property type="match status" value="1"/>
</dbReference>
<dbReference type="EMBL" id="HBIO01008212">
    <property type="protein sequence ID" value="CAE0461410.1"/>
    <property type="molecule type" value="Transcribed_RNA"/>
</dbReference>
<dbReference type="InterPro" id="IPR036322">
    <property type="entry name" value="WD40_repeat_dom_sf"/>
</dbReference>
<dbReference type="GO" id="GO:0007015">
    <property type="term" value="P:actin filament organization"/>
    <property type="evidence" value="ECO:0007669"/>
    <property type="project" value="TreeGrafter"/>
</dbReference>
<dbReference type="PROSITE" id="PS00678">
    <property type="entry name" value="WD_REPEATS_1"/>
    <property type="match status" value="1"/>
</dbReference>
<organism evidence="10">
    <name type="scientific">Chaetoceros debilis</name>
    <dbReference type="NCBI Taxonomy" id="122233"/>
    <lineage>
        <taxon>Eukaryota</taxon>
        <taxon>Sar</taxon>
        <taxon>Stramenopiles</taxon>
        <taxon>Ochrophyta</taxon>
        <taxon>Bacillariophyta</taxon>
        <taxon>Coscinodiscophyceae</taxon>
        <taxon>Chaetocerotophycidae</taxon>
        <taxon>Chaetocerotales</taxon>
        <taxon>Chaetocerotaceae</taxon>
        <taxon>Chaetoceros</taxon>
    </lineage>
</organism>
<dbReference type="SUPFAM" id="SSF50978">
    <property type="entry name" value="WD40 repeat-like"/>
    <property type="match status" value="1"/>
</dbReference>